<name>A0A9P9JL26_FUSRE</name>
<evidence type="ECO:0000313" key="3">
    <source>
        <dbReference type="Proteomes" id="UP000720189"/>
    </source>
</evidence>
<evidence type="ECO:0000259" key="1">
    <source>
        <dbReference type="Pfam" id="PF14420"/>
    </source>
</evidence>
<proteinExistence type="predicted"/>
<dbReference type="Proteomes" id="UP000720189">
    <property type="component" value="Unassembled WGS sequence"/>
</dbReference>
<feature type="domain" description="Clr5" evidence="1">
    <location>
        <begin position="9"/>
        <end position="60"/>
    </location>
</feature>
<dbReference type="RefSeq" id="XP_046041967.1">
    <property type="nucleotide sequence ID" value="XM_046194426.1"/>
</dbReference>
<dbReference type="EMBL" id="JAGMUX010000029">
    <property type="protein sequence ID" value="KAH7216986.1"/>
    <property type="molecule type" value="Genomic_DNA"/>
</dbReference>
<evidence type="ECO:0000313" key="2">
    <source>
        <dbReference type="EMBL" id="KAH7216986.1"/>
    </source>
</evidence>
<keyword evidence="3" id="KW-1185">Reference proteome</keyword>
<accession>A0A9P9JL26</accession>
<dbReference type="OrthoDB" id="5068185at2759"/>
<dbReference type="InterPro" id="IPR025676">
    <property type="entry name" value="Clr5_dom"/>
</dbReference>
<gene>
    <name evidence="2" type="ORF">BKA55DRAFT_585251</name>
</gene>
<reference evidence="2" key="1">
    <citation type="journal article" date="2021" name="Nat. Commun.">
        <title>Genetic determinants of endophytism in the Arabidopsis root mycobiome.</title>
        <authorList>
            <person name="Mesny F."/>
            <person name="Miyauchi S."/>
            <person name="Thiergart T."/>
            <person name="Pickel B."/>
            <person name="Atanasova L."/>
            <person name="Karlsson M."/>
            <person name="Huettel B."/>
            <person name="Barry K.W."/>
            <person name="Haridas S."/>
            <person name="Chen C."/>
            <person name="Bauer D."/>
            <person name="Andreopoulos W."/>
            <person name="Pangilinan J."/>
            <person name="LaButti K."/>
            <person name="Riley R."/>
            <person name="Lipzen A."/>
            <person name="Clum A."/>
            <person name="Drula E."/>
            <person name="Henrissat B."/>
            <person name="Kohler A."/>
            <person name="Grigoriev I.V."/>
            <person name="Martin F.M."/>
            <person name="Hacquard S."/>
        </authorList>
    </citation>
    <scope>NUCLEOTIDE SEQUENCE</scope>
    <source>
        <strain evidence="2">MPI-CAGE-AT-0023</strain>
    </source>
</reference>
<sequence>MGRKPKTPETEWEERKQDIERIYMTEQRSLKTLSEGMASLCGFIASDKEYRRHFKKWGWIKNNLDQAPSLNINHNPQQDRKRVAQALPPQAIKQTSSSQVFQCRQAPEFRWHADIERELWRIKAATDTIIYGSFGSGKERWIADKVSLIAPSSHLDNSQQWIHLESQCSAIVALAETGIHAQVRGSLEQLFQTVERLKSTIKPNSFIPQLVCIWRVCLNLFKARLPLPRLTSADGLRVLLSINPLAPRFIQKLEDHLTSTFGKRNPICEIMAALLAIFRHTPDKFKLALECGYFMTIKGFEGIVGNYHPVVLRMWSHYSRVWGRNVFYDVDKIDEAFQHINWQLHESLVQDVPESIPILLSFTEMSFAKESAKLGNLSQYYALMPYSSRPTRLEDFALELRQRAMVILQNFGGLSDGAILDAFVFSTDLLALRLFVRLNPDFSLEILNEAIQLLQQGGTECLIWASKFSKDRLKLLETKEKADDFYAEKVRMTSIRSKLPTVKPELAKPAGSVSTERTRFLRARRRKGTDKMVEYLQSMLDGFFQSSQDNSEE</sequence>
<dbReference type="Pfam" id="PF14420">
    <property type="entry name" value="Clr5"/>
    <property type="match status" value="1"/>
</dbReference>
<organism evidence="2 3">
    <name type="scientific">Fusarium redolens</name>
    <dbReference type="NCBI Taxonomy" id="48865"/>
    <lineage>
        <taxon>Eukaryota</taxon>
        <taxon>Fungi</taxon>
        <taxon>Dikarya</taxon>
        <taxon>Ascomycota</taxon>
        <taxon>Pezizomycotina</taxon>
        <taxon>Sordariomycetes</taxon>
        <taxon>Hypocreomycetidae</taxon>
        <taxon>Hypocreales</taxon>
        <taxon>Nectriaceae</taxon>
        <taxon>Fusarium</taxon>
        <taxon>Fusarium redolens species complex</taxon>
    </lineage>
</organism>
<protein>
    <recommendedName>
        <fullName evidence="1">Clr5 domain-containing protein</fullName>
    </recommendedName>
</protein>
<comment type="caution">
    <text evidence="2">The sequence shown here is derived from an EMBL/GenBank/DDBJ whole genome shotgun (WGS) entry which is preliminary data.</text>
</comment>
<dbReference type="GeneID" id="70224380"/>
<dbReference type="AlphaFoldDB" id="A0A9P9JL26"/>